<evidence type="ECO:0000256" key="1">
    <source>
        <dbReference type="ARBA" id="ARBA00022485"/>
    </source>
</evidence>
<accession>A0A059XTY5</accession>
<protein>
    <recommendedName>
        <fullName evidence="6">NADH-quinone oxidoreductase subunit I</fullName>
        <ecNumber evidence="6">7.1.1.-</ecNumber>
    </recommendedName>
    <alternativeName>
        <fullName evidence="6">NADH dehydrogenase I subunit I</fullName>
    </alternativeName>
    <alternativeName>
        <fullName evidence="6">NDH-1 subunit I</fullName>
    </alternativeName>
</protein>
<dbReference type="NCBIfam" id="TIGR01971">
    <property type="entry name" value="NuoI"/>
    <property type="match status" value="1"/>
</dbReference>
<dbReference type="InterPro" id="IPR017900">
    <property type="entry name" value="4Fe4S_Fe_S_CS"/>
</dbReference>
<evidence type="ECO:0000256" key="2">
    <source>
        <dbReference type="ARBA" id="ARBA00022723"/>
    </source>
</evidence>
<comment type="function">
    <text evidence="6">NDH-1 shuttles electrons from NADH, via FMN and iron-sulfur (Fe-S) centers, to quinones in the respiratory chain. The immediate electron acceptor for the enzyme in this species is believed to be ubiquinone. Couples the redox reaction to proton translocation (for every two electrons transferred, four hydrogen ions are translocated across the cytoplasmic membrane), and thus conserves the redox energy in a proton gradient.</text>
</comment>
<dbReference type="NCBIfam" id="NF004538">
    <property type="entry name" value="PRK05888.1-4"/>
    <property type="match status" value="1"/>
</dbReference>
<keyword evidence="6" id="KW-1278">Translocase</keyword>
<dbReference type="PROSITE" id="PS51379">
    <property type="entry name" value="4FE4S_FER_2"/>
    <property type="match status" value="2"/>
</dbReference>
<reference evidence="9" key="1">
    <citation type="submission" date="2014-02" db="EMBL/GenBank/DDBJ databases">
        <title>Complete genome sequence and comparative genomic analysis of the nitrogen-fixing bacterium Leptospirillum ferriphilum YSK.</title>
        <authorList>
            <person name="Guo X."/>
            <person name="Yin H."/>
            <person name="Liang Y."/>
            <person name="Hu Q."/>
            <person name="Ma L."/>
            <person name="Xiao Y."/>
            <person name="Zhang X."/>
            <person name="Qiu G."/>
            <person name="Liu X."/>
        </authorList>
    </citation>
    <scope>NUCLEOTIDE SEQUENCE [LARGE SCALE GENOMIC DNA]</scope>
    <source>
        <strain evidence="9">YSK</strain>
    </source>
</reference>
<dbReference type="KEGG" id="lfp:Y981_04125"/>
<proteinExistence type="inferred from homology"/>
<comment type="similarity">
    <text evidence="6">Belongs to the complex I 23 kDa subunit family.</text>
</comment>
<comment type="subunit">
    <text evidence="6">NDH-1 is composed of 14 different subunits. Subunits NuoA, H, J, K, L, M, N constitute the membrane sector of the complex.</text>
</comment>
<dbReference type="Gene3D" id="3.30.70.3270">
    <property type="match status" value="1"/>
</dbReference>
<dbReference type="InterPro" id="IPR017896">
    <property type="entry name" value="4Fe4S_Fe-S-bd"/>
</dbReference>
<organism evidence="8 9">
    <name type="scientific">Leptospirillum ferriphilum YSK</name>
    <dbReference type="NCBI Taxonomy" id="1441628"/>
    <lineage>
        <taxon>Bacteria</taxon>
        <taxon>Pseudomonadati</taxon>
        <taxon>Nitrospirota</taxon>
        <taxon>Nitrospiria</taxon>
        <taxon>Nitrospirales</taxon>
        <taxon>Nitrospiraceae</taxon>
        <taxon>Leptospirillum</taxon>
    </lineage>
</organism>
<dbReference type="GO" id="GO:0050136">
    <property type="term" value="F:NADH dehydrogenase (quinone) (non-electrogenic) activity"/>
    <property type="evidence" value="ECO:0007669"/>
    <property type="project" value="UniProtKB-UniRule"/>
</dbReference>
<keyword evidence="3" id="KW-0677">Repeat</keyword>
<keyword evidence="2 6" id="KW-0479">Metal-binding</keyword>
<keyword evidence="4 6" id="KW-0408">Iron</keyword>
<dbReference type="HAMAP" id="MF_01351">
    <property type="entry name" value="NDH1_NuoI"/>
    <property type="match status" value="1"/>
</dbReference>
<keyword evidence="6" id="KW-0520">NAD</keyword>
<reference evidence="8 9" key="2">
    <citation type="journal article" date="2015" name="Biomed. Res. Int.">
        <title>Effects of Arsenite Resistance on the Growth and Functional Gene Expression of Leptospirillum ferriphilum and Acidithiobacillus thiooxidans in Pure Culture and Coculture.</title>
        <authorList>
            <person name="Jiang H."/>
            <person name="Liang Y."/>
            <person name="Yin H."/>
            <person name="Xiao Y."/>
            <person name="Guo X."/>
            <person name="Xu Y."/>
            <person name="Hu Q."/>
            <person name="Liu H."/>
            <person name="Liu X."/>
        </authorList>
    </citation>
    <scope>NUCLEOTIDE SEQUENCE [LARGE SCALE GENOMIC DNA]</scope>
    <source>
        <strain evidence="8 9">YSK</strain>
    </source>
</reference>
<keyword evidence="5 6" id="KW-0411">Iron-sulfur</keyword>
<dbReference type="HOGENOM" id="CLU_067218_4_3_0"/>
<name>A0A059XTY5_9BACT</name>
<evidence type="ECO:0000256" key="6">
    <source>
        <dbReference type="HAMAP-Rule" id="MF_01351"/>
    </source>
</evidence>
<dbReference type="InterPro" id="IPR010226">
    <property type="entry name" value="NADH_quinone_OxRdtase_chainI"/>
</dbReference>
<keyword evidence="6" id="KW-0830">Ubiquinone</keyword>
<evidence type="ECO:0000259" key="7">
    <source>
        <dbReference type="PROSITE" id="PS51379"/>
    </source>
</evidence>
<keyword evidence="6" id="KW-0472">Membrane</keyword>
<dbReference type="SUPFAM" id="SSF54862">
    <property type="entry name" value="4Fe-4S ferredoxins"/>
    <property type="match status" value="1"/>
</dbReference>
<dbReference type="Pfam" id="PF12838">
    <property type="entry name" value="Fer4_7"/>
    <property type="match status" value="1"/>
</dbReference>
<sequence length="186" mass="21134">MTLKSLLKSVLFTEIMQGLKLTFTHMFKKKITVQYPHEKLELADGYRGFIVHRRYENGQERCVGCDLCEAICPAKAIRVVGDIHPEFPERRFAKEYTLDFTRCIFCGFCVVACPVNALSMTKEFAHSSFTREGLIYSKDQLLALGDRCESESIAYLKVRNMWGAEDSGKDEGRYHFPPISATQSGG</sequence>
<feature type="domain" description="4Fe-4S ferredoxin-type" evidence="7">
    <location>
        <begin position="94"/>
        <end position="123"/>
    </location>
</feature>
<keyword evidence="6" id="KW-1003">Cell membrane</keyword>
<feature type="binding site" evidence="6">
    <location>
        <position position="65"/>
    </location>
    <ligand>
        <name>[4Fe-4S] cluster</name>
        <dbReference type="ChEBI" id="CHEBI:49883"/>
        <label>1</label>
    </ligand>
</feature>
<keyword evidence="1 6" id="KW-0004">4Fe-4S</keyword>
<dbReference type="GO" id="GO:0005886">
    <property type="term" value="C:plasma membrane"/>
    <property type="evidence" value="ECO:0007669"/>
    <property type="project" value="UniProtKB-SubCell"/>
</dbReference>
<evidence type="ECO:0000256" key="4">
    <source>
        <dbReference type="ARBA" id="ARBA00023004"/>
    </source>
</evidence>
<dbReference type="PANTHER" id="PTHR10849">
    <property type="entry name" value="NADH DEHYDROGENASE UBIQUINONE IRON-SULFUR PROTEIN 8, MITOCHONDRIAL"/>
    <property type="match status" value="1"/>
</dbReference>
<comment type="cofactor">
    <cofactor evidence="6">
        <name>[4Fe-4S] cluster</name>
        <dbReference type="ChEBI" id="CHEBI:49883"/>
    </cofactor>
    <text evidence="6">Binds 2 [4Fe-4S] clusters per subunit.</text>
</comment>
<feature type="binding site" evidence="6">
    <location>
        <position position="68"/>
    </location>
    <ligand>
        <name>[4Fe-4S] cluster</name>
        <dbReference type="ChEBI" id="CHEBI:49883"/>
        <label>1</label>
    </ligand>
</feature>
<feature type="binding site" evidence="6">
    <location>
        <position position="103"/>
    </location>
    <ligand>
        <name>[4Fe-4S] cluster</name>
        <dbReference type="ChEBI" id="CHEBI:49883"/>
        <label>2</label>
    </ligand>
</feature>
<evidence type="ECO:0000256" key="3">
    <source>
        <dbReference type="ARBA" id="ARBA00022737"/>
    </source>
</evidence>
<evidence type="ECO:0000313" key="9">
    <source>
        <dbReference type="Proteomes" id="UP000027059"/>
    </source>
</evidence>
<dbReference type="PROSITE" id="PS00198">
    <property type="entry name" value="4FE4S_FER_1"/>
    <property type="match status" value="1"/>
</dbReference>
<keyword evidence="6" id="KW-0874">Quinone</keyword>
<feature type="binding site" evidence="6">
    <location>
        <position position="72"/>
    </location>
    <ligand>
        <name>[4Fe-4S] cluster</name>
        <dbReference type="ChEBI" id="CHEBI:49883"/>
        <label>2</label>
    </ligand>
</feature>
<dbReference type="AlphaFoldDB" id="A0A059XTY5"/>
<keyword evidence="9" id="KW-1185">Reference proteome</keyword>
<feature type="binding site" evidence="6">
    <location>
        <position position="106"/>
    </location>
    <ligand>
        <name>[4Fe-4S] cluster</name>
        <dbReference type="ChEBI" id="CHEBI:49883"/>
        <label>2</label>
    </ligand>
</feature>
<dbReference type="GO" id="GO:0005506">
    <property type="term" value="F:iron ion binding"/>
    <property type="evidence" value="ECO:0007669"/>
    <property type="project" value="UniProtKB-UniRule"/>
</dbReference>
<dbReference type="RefSeq" id="WP_014960680.1">
    <property type="nucleotide sequence ID" value="NZ_CP007243.1"/>
</dbReference>
<dbReference type="GO" id="GO:0048038">
    <property type="term" value="F:quinone binding"/>
    <property type="evidence" value="ECO:0007669"/>
    <property type="project" value="UniProtKB-KW"/>
</dbReference>
<feature type="binding site" evidence="6">
    <location>
        <position position="113"/>
    </location>
    <ligand>
        <name>[4Fe-4S] cluster</name>
        <dbReference type="ChEBI" id="CHEBI:49883"/>
        <label>1</label>
    </ligand>
</feature>
<comment type="subcellular location">
    <subcellularLocation>
        <location evidence="6">Cell membrane</location>
        <topology evidence="6">Peripheral membrane protein</topology>
    </subcellularLocation>
</comment>
<dbReference type="OrthoDB" id="9808559at2"/>
<dbReference type="EC" id="7.1.1.-" evidence="6"/>
<comment type="catalytic activity">
    <reaction evidence="6">
        <text>a quinone + NADH + 5 H(+)(in) = a quinol + NAD(+) + 4 H(+)(out)</text>
        <dbReference type="Rhea" id="RHEA:57888"/>
        <dbReference type="ChEBI" id="CHEBI:15378"/>
        <dbReference type="ChEBI" id="CHEBI:24646"/>
        <dbReference type="ChEBI" id="CHEBI:57540"/>
        <dbReference type="ChEBI" id="CHEBI:57945"/>
        <dbReference type="ChEBI" id="CHEBI:132124"/>
    </reaction>
</comment>
<feature type="domain" description="4Fe-4S ferredoxin-type" evidence="7">
    <location>
        <begin position="53"/>
        <end position="82"/>
    </location>
</feature>
<evidence type="ECO:0000313" key="8">
    <source>
        <dbReference type="EMBL" id="AIA30258.1"/>
    </source>
</evidence>
<gene>
    <name evidence="6" type="primary">nuoI</name>
    <name evidence="8" type="ORF">Y981_04125</name>
</gene>
<dbReference type="Proteomes" id="UP000027059">
    <property type="component" value="Chromosome"/>
</dbReference>
<feature type="binding site" evidence="6">
    <location>
        <position position="62"/>
    </location>
    <ligand>
        <name>[4Fe-4S] cluster</name>
        <dbReference type="ChEBI" id="CHEBI:49883"/>
        <label>1</label>
    </ligand>
</feature>
<dbReference type="EMBL" id="CP007243">
    <property type="protein sequence ID" value="AIA30258.1"/>
    <property type="molecule type" value="Genomic_DNA"/>
</dbReference>
<feature type="binding site" evidence="6">
    <location>
        <position position="109"/>
    </location>
    <ligand>
        <name>[4Fe-4S] cluster</name>
        <dbReference type="ChEBI" id="CHEBI:49883"/>
        <label>2</label>
    </ligand>
</feature>
<evidence type="ECO:0000256" key="5">
    <source>
        <dbReference type="ARBA" id="ARBA00023014"/>
    </source>
</evidence>
<dbReference type="GO" id="GO:0051539">
    <property type="term" value="F:4 iron, 4 sulfur cluster binding"/>
    <property type="evidence" value="ECO:0007669"/>
    <property type="project" value="UniProtKB-KW"/>
</dbReference>